<dbReference type="Gene3D" id="2.40.70.10">
    <property type="entry name" value="Acid Proteases"/>
    <property type="match status" value="1"/>
</dbReference>
<protein>
    <submittedName>
        <fullName evidence="8">Acid protease</fullName>
    </submittedName>
</protein>
<dbReference type="OrthoDB" id="2747330at2759"/>
<dbReference type="PANTHER" id="PTHR47966">
    <property type="entry name" value="BETA-SITE APP-CLEAVING ENZYME, ISOFORM A-RELATED"/>
    <property type="match status" value="1"/>
</dbReference>
<keyword evidence="3" id="KW-0732">Signal</keyword>
<name>A0A1X2G9G4_9FUNG</name>
<dbReference type="SUPFAM" id="SSF50630">
    <property type="entry name" value="Acid proteases"/>
    <property type="match status" value="1"/>
</dbReference>
<dbReference type="GO" id="GO:0006508">
    <property type="term" value="P:proteolysis"/>
    <property type="evidence" value="ECO:0007669"/>
    <property type="project" value="UniProtKB-KW"/>
</dbReference>
<comment type="caution">
    <text evidence="8">The sequence shown here is derived from an EMBL/GenBank/DDBJ whole genome shotgun (WGS) entry which is preliminary data.</text>
</comment>
<dbReference type="GO" id="GO:0004190">
    <property type="term" value="F:aspartic-type endopeptidase activity"/>
    <property type="evidence" value="ECO:0007669"/>
    <property type="project" value="InterPro"/>
</dbReference>
<dbReference type="PROSITE" id="PS51767">
    <property type="entry name" value="PEPTIDASE_A1"/>
    <property type="match status" value="1"/>
</dbReference>
<dbReference type="InterPro" id="IPR033121">
    <property type="entry name" value="PEPTIDASE_A1"/>
</dbReference>
<dbReference type="PANTHER" id="PTHR47966:SF1">
    <property type="entry name" value="ASPARTYL PROTEINASE"/>
    <property type="match status" value="1"/>
</dbReference>
<sequence length="191" mass="19913">MPPPRLYCTTCTLRVTSSSLSAALCTDFSSTQNKYDLTKSSTYQKEGKIWSTSYGDGASASGVTGRDIVNLGGLAITNQRIGMAQQESAQFAQGPLDHLLGLGFNTVADTKTPVDSLIVQNLISKPVFGVFLGPTSTGGDVKYVFGGYDASKVSGSFTTAKAGTVSLLTVLLMPALPPLAPSLLLLTLVPV</sequence>
<accession>A0A1X2G9G4</accession>
<evidence type="ECO:0000256" key="4">
    <source>
        <dbReference type="ARBA" id="ARBA00022801"/>
    </source>
</evidence>
<comment type="similarity">
    <text evidence="1">Belongs to the peptidase A1 family.</text>
</comment>
<dbReference type="InterPro" id="IPR001461">
    <property type="entry name" value="Aspartic_peptidase_A1"/>
</dbReference>
<feature type="domain" description="Peptidase A1" evidence="7">
    <location>
        <begin position="1"/>
        <end position="191"/>
    </location>
</feature>
<gene>
    <name evidence="8" type="ORF">DM01DRAFT_326559</name>
</gene>
<evidence type="ECO:0000256" key="2">
    <source>
        <dbReference type="ARBA" id="ARBA00022670"/>
    </source>
</evidence>
<evidence type="ECO:0000313" key="8">
    <source>
        <dbReference type="EMBL" id="ORX48513.1"/>
    </source>
</evidence>
<evidence type="ECO:0000313" key="9">
    <source>
        <dbReference type="Proteomes" id="UP000242146"/>
    </source>
</evidence>
<dbReference type="EMBL" id="MCGT01000029">
    <property type="protein sequence ID" value="ORX48513.1"/>
    <property type="molecule type" value="Genomic_DNA"/>
</dbReference>
<evidence type="ECO:0000256" key="1">
    <source>
        <dbReference type="ARBA" id="ARBA00007447"/>
    </source>
</evidence>
<organism evidence="8 9">
    <name type="scientific">Hesseltinella vesiculosa</name>
    <dbReference type="NCBI Taxonomy" id="101127"/>
    <lineage>
        <taxon>Eukaryota</taxon>
        <taxon>Fungi</taxon>
        <taxon>Fungi incertae sedis</taxon>
        <taxon>Mucoromycota</taxon>
        <taxon>Mucoromycotina</taxon>
        <taxon>Mucoromycetes</taxon>
        <taxon>Mucorales</taxon>
        <taxon>Cunninghamellaceae</taxon>
        <taxon>Hesseltinella</taxon>
    </lineage>
</organism>
<dbReference type="STRING" id="101127.A0A1X2G9G4"/>
<dbReference type="InterPro" id="IPR034164">
    <property type="entry name" value="Pepsin-like_dom"/>
</dbReference>
<evidence type="ECO:0000256" key="5">
    <source>
        <dbReference type="ARBA" id="ARBA00023145"/>
    </source>
</evidence>
<dbReference type="Pfam" id="PF00026">
    <property type="entry name" value="Asp"/>
    <property type="match status" value="1"/>
</dbReference>
<reference evidence="8 9" key="1">
    <citation type="submission" date="2016-07" db="EMBL/GenBank/DDBJ databases">
        <title>Pervasive Adenine N6-methylation of Active Genes in Fungi.</title>
        <authorList>
            <consortium name="DOE Joint Genome Institute"/>
            <person name="Mondo S.J."/>
            <person name="Dannebaum R.O."/>
            <person name="Kuo R.C."/>
            <person name="Labutti K."/>
            <person name="Haridas S."/>
            <person name="Kuo A."/>
            <person name="Salamov A."/>
            <person name="Ahrendt S.R."/>
            <person name="Lipzen A."/>
            <person name="Sullivan W."/>
            <person name="Andreopoulos W.B."/>
            <person name="Clum A."/>
            <person name="Lindquist E."/>
            <person name="Daum C."/>
            <person name="Ramamoorthy G.K."/>
            <person name="Gryganskyi A."/>
            <person name="Culley D."/>
            <person name="Magnuson J.K."/>
            <person name="James T.Y."/>
            <person name="O'Malley M.A."/>
            <person name="Stajich J.E."/>
            <person name="Spatafora J.W."/>
            <person name="Visel A."/>
            <person name="Grigoriev I.V."/>
        </authorList>
    </citation>
    <scope>NUCLEOTIDE SEQUENCE [LARGE SCALE GENOMIC DNA]</scope>
    <source>
        <strain evidence="8 9">NRRL 3301</strain>
    </source>
</reference>
<keyword evidence="4" id="KW-0378">Hydrolase</keyword>
<keyword evidence="2 8" id="KW-0645">Protease</keyword>
<keyword evidence="5" id="KW-0865">Zymogen</keyword>
<dbReference type="CDD" id="cd05471">
    <property type="entry name" value="pepsin_like"/>
    <property type="match status" value="1"/>
</dbReference>
<dbReference type="AlphaFoldDB" id="A0A1X2G9G4"/>
<evidence type="ECO:0000256" key="6">
    <source>
        <dbReference type="ARBA" id="ARBA00023157"/>
    </source>
</evidence>
<proteinExistence type="inferred from homology"/>
<evidence type="ECO:0000259" key="7">
    <source>
        <dbReference type="PROSITE" id="PS51767"/>
    </source>
</evidence>
<keyword evidence="9" id="KW-1185">Reference proteome</keyword>
<dbReference type="Proteomes" id="UP000242146">
    <property type="component" value="Unassembled WGS sequence"/>
</dbReference>
<dbReference type="InterPro" id="IPR021109">
    <property type="entry name" value="Peptidase_aspartic_dom_sf"/>
</dbReference>
<evidence type="ECO:0000256" key="3">
    <source>
        <dbReference type="ARBA" id="ARBA00022729"/>
    </source>
</evidence>
<keyword evidence="6" id="KW-1015">Disulfide bond</keyword>